<keyword evidence="1" id="KW-0812">Transmembrane</keyword>
<reference evidence="2 3" key="1">
    <citation type="journal article" date="2018" name="MBio">
        <title>Comparative Genomics Reveals the Core Gene Toolbox for the Fungus-Insect Symbiosis.</title>
        <authorList>
            <person name="Wang Y."/>
            <person name="Stata M."/>
            <person name="Wang W."/>
            <person name="Stajich J.E."/>
            <person name="White M.M."/>
            <person name="Moncalvo J.M."/>
        </authorList>
    </citation>
    <scope>NUCLEOTIDE SEQUENCE [LARGE SCALE GENOMIC DNA]</scope>
    <source>
        <strain evidence="2 3">SC-DP-2</strain>
    </source>
</reference>
<sequence>MYDFKSKVALPKPNVNKVCSDADPKKNTTYQFIPIISRIDLEVVKDFVLSLLKYCKFYYQLAAAVGVSEVIYYLFFDPLRKIPGPWWSRFVSFPYERIRARGDT</sequence>
<feature type="non-terminal residue" evidence="2">
    <location>
        <position position="104"/>
    </location>
</feature>
<comment type="caution">
    <text evidence="2">The sequence shown here is derived from an EMBL/GenBank/DDBJ whole genome shotgun (WGS) entry which is preliminary data.</text>
</comment>
<gene>
    <name evidence="2" type="ORF">BB560_007240</name>
</gene>
<protein>
    <submittedName>
        <fullName evidence="2">Uncharacterized protein</fullName>
    </submittedName>
</protein>
<proteinExistence type="predicted"/>
<keyword evidence="1" id="KW-0472">Membrane</keyword>
<dbReference type="Proteomes" id="UP000245609">
    <property type="component" value="Unassembled WGS sequence"/>
</dbReference>
<evidence type="ECO:0000256" key="1">
    <source>
        <dbReference type="SAM" id="Phobius"/>
    </source>
</evidence>
<keyword evidence="3" id="KW-1185">Reference proteome</keyword>
<evidence type="ECO:0000313" key="3">
    <source>
        <dbReference type="Proteomes" id="UP000245609"/>
    </source>
</evidence>
<dbReference type="EMBL" id="MBFS01003799">
    <property type="protein sequence ID" value="PVU84881.1"/>
    <property type="molecule type" value="Genomic_DNA"/>
</dbReference>
<keyword evidence="1" id="KW-1133">Transmembrane helix</keyword>
<organism evidence="2 3">
    <name type="scientific">Smittium megazygosporum</name>
    <dbReference type="NCBI Taxonomy" id="133381"/>
    <lineage>
        <taxon>Eukaryota</taxon>
        <taxon>Fungi</taxon>
        <taxon>Fungi incertae sedis</taxon>
        <taxon>Zoopagomycota</taxon>
        <taxon>Kickxellomycotina</taxon>
        <taxon>Harpellomycetes</taxon>
        <taxon>Harpellales</taxon>
        <taxon>Legeriomycetaceae</taxon>
        <taxon>Smittium</taxon>
    </lineage>
</organism>
<feature type="transmembrane region" description="Helical" evidence="1">
    <location>
        <begin position="57"/>
        <end position="76"/>
    </location>
</feature>
<dbReference type="AlphaFoldDB" id="A0A2T9XXR2"/>
<name>A0A2T9XXR2_9FUNG</name>
<dbReference type="OrthoDB" id="1470350at2759"/>
<evidence type="ECO:0000313" key="2">
    <source>
        <dbReference type="EMBL" id="PVU84881.1"/>
    </source>
</evidence>
<accession>A0A2T9XXR2</accession>